<feature type="region of interest" description="Disordered" evidence="1">
    <location>
        <begin position="140"/>
        <end position="168"/>
    </location>
</feature>
<name>A0A0X3BL04_9EURY</name>
<evidence type="ECO:0000256" key="1">
    <source>
        <dbReference type="SAM" id="MobiDB-lite"/>
    </source>
</evidence>
<evidence type="ECO:0000313" key="2">
    <source>
        <dbReference type="EMBL" id="CVK32579.1"/>
    </source>
</evidence>
<dbReference type="GeneID" id="13355580"/>
<protein>
    <submittedName>
        <fullName evidence="2">Uncharacterized protein</fullName>
    </submittedName>
</protein>
<sequence>MEEDNLPELPSSVEEYIGVPYGGLFGETVITHVVREIVADPEREFRPRYLAKMTGKSNVSVRDALDKLVDQNIMTKEYMDPQRPVYRVNPGSKRLDALTFLAYAVIDDREGTHCMRDAVFEYCRREVAFRFAGEHEREKGVSYTGASPRSLLRGSQANPGRYAESGGG</sequence>
<organism evidence="2 3">
    <name type="scientific">Methanoculleus bourgensis</name>
    <dbReference type="NCBI Taxonomy" id="83986"/>
    <lineage>
        <taxon>Archaea</taxon>
        <taxon>Methanobacteriati</taxon>
        <taxon>Methanobacteriota</taxon>
        <taxon>Stenosarchaea group</taxon>
        <taxon>Methanomicrobia</taxon>
        <taxon>Methanomicrobiales</taxon>
        <taxon>Methanomicrobiaceae</taxon>
        <taxon>Methanoculleus</taxon>
    </lineage>
</organism>
<proteinExistence type="predicted"/>
<dbReference type="GeneID" id="27137251"/>
<dbReference type="Proteomes" id="UP000069850">
    <property type="component" value="Chromosome 1"/>
</dbReference>
<accession>A0A0X3BL04</accession>
<dbReference type="OrthoDB" id="106430at2157"/>
<reference evidence="2 3" key="1">
    <citation type="submission" date="2016-01" db="EMBL/GenBank/DDBJ databases">
        <authorList>
            <person name="Manzoor S."/>
        </authorList>
    </citation>
    <scope>NUCLEOTIDE SEQUENCE [LARGE SCALE GENOMIC DNA]</scope>
    <source>
        <strain evidence="2">Methanoculleus sp MAB1</strain>
    </source>
</reference>
<dbReference type="KEGG" id="mema:MMAB1_1366"/>
<dbReference type="AlphaFoldDB" id="A0A0X3BL04"/>
<dbReference type="EMBL" id="LT158599">
    <property type="protein sequence ID" value="CVK32579.1"/>
    <property type="molecule type" value="Genomic_DNA"/>
</dbReference>
<gene>
    <name evidence="2" type="ORF">MMAB1_1366</name>
</gene>
<evidence type="ECO:0000313" key="3">
    <source>
        <dbReference type="Proteomes" id="UP000069850"/>
    </source>
</evidence>
<dbReference type="RefSeq" id="WP_014866954.1">
    <property type="nucleotide sequence ID" value="NZ_BSDU01000002.1"/>
</dbReference>